<feature type="domain" description="Cation/H+ exchanger transmembrane" evidence="12">
    <location>
        <begin position="20"/>
        <end position="408"/>
    </location>
</feature>
<dbReference type="AlphaFoldDB" id="A0A239HK33"/>
<keyword evidence="4 10" id="KW-0812">Transmembrane</keyword>
<dbReference type="GO" id="GO:0051453">
    <property type="term" value="P:regulation of intracellular pH"/>
    <property type="evidence" value="ECO:0007669"/>
    <property type="project" value="TreeGrafter"/>
</dbReference>
<protein>
    <submittedName>
        <fullName evidence="13">Monovalent cation:H+ antiporter, CPA1 family</fullName>
    </submittedName>
</protein>
<dbReference type="InterPro" id="IPR018422">
    <property type="entry name" value="Cation/H_exchanger_CPA1"/>
</dbReference>
<evidence type="ECO:0000256" key="6">
    <source>
        <dbReference type="ARBA" id="ARBA00023053"/>
    </source>
</evidence>
<dbReference type="Proteomes" id="UP000198420">
    <property type="component" value="Unassembled WGS sequence"/>
</dbReference>
<keyword evidence="10" id="KW-0050">Antiport</keyword>
<gene>
    <name evidence="13" type="ORF">SAMN06265355_13215</name>
</gene>
<accession>A0A239HK33</accession>
<keyword evidence="11" id="KW-0175">Coiled coil</keyword>
<evidence type="ECO:0000256" key="9">
    <source>
        <dbReference type="ARBA" id="ARBA00023201"/>
    </source>
</evidence>
<dbReference type="EMBL" id="FZNP01000032">
    <property type="protein sequence ID" value="SNS81759.1"/>
    <property type="molecule type" value="Genomic_DNA"/>
</dbReference>
<dbReference type="GO" id="GO:0015385">
    <property type="term" value="F:sodium:proton antiporter activity"/>
    <property type="evidence" value="ECO:0007669"/>
    <property type="project" value="InterPro"/>
</dbReference>
<dbReference type="NCBIfam" id="TIGR00831">
    <property type="entry name" value="a_cpa1"/>
    <property type="match status" value="1"/>
</dbReference>
<feature type="coiled-coil region" evidence="11">
    <location>
        <begin position="431"/>
        <end position="458"/>
    </location>
</feature>
<dbReference type="PANTHER" id="PTHR10110:SF86">
    <property type="entry name" value="SODIUM_HYDROGEN EXCHANGER 7"/>
    <property type="match status" value="1"/>
</dbReference>
<keyword evidence="14" id="KW-1185">Reference proteome</keyword>
<evidence type="ECO:0000256" key="4">
    <source>
        <dbReference type="ARBA" id="ARBA00022692"/>
    </source>
</evidence>
<comment type="similarity">
    <text evidence="10">Belongs to the monovalent cation:proton antiporter 1 (CPA1) transporter (TC 2.A.36) family.</text>
</comment>
<comment type="subcellular location">
    <subcellularLocation>
        <location evidence="1 10">Cell membrane</location>
        <topology evidence="1 10">Multi-pass membrane protein</topology>
    </subcellularLocation>
</comment>
<evidence type="ECO:0000313" key="14">
    <source>
        <dbReference type="Proteomes" id="UP000198420"/>
    </source>
</evidence>
<evidence type="ECO:0000256" key="10">
    <source>
        <dbReference type="RuleBase" id="RU366002"/>
    </source>
</evidence>
<dbReference type="PANTHER" id="PTHR10110">
    <property type="entry name" value="SODIUM/HYDROGEN EXCHANGER"/>
    <property type="match status" value="1"/>
</dbReference>
<evidence type="ECO:0000256" key="1">
    <source>
        <dbReference type="ARBA" id="ARBA00004651"/>
    </source>
</evidence>
<keyword evidence="3 10" id="KW-1003">Cell membrane</keyword>
<name>A0A239HK33_9ACTN</name>
<evidence type="ECO:0000259" key="12">
    <source>
        <dbReference type="Pfam" id="PF00999"/>
    </source>
</evidence>
<dbReference type="InterPro" id="IPR004705">
    <property type="entry name" value="Cation/H_exchanger_CPA1_bac"/>
</dbReference>
<feature type="transmembrane region" description="Helical" evidence="10">
    <location>
        <begin position="188"/>
        <end position="208"/>
    </location>
</feature>
<keyword evidence="7 10" id="KW-0406">Ion transport</keyword>
<evidence type="ECO:0000256" key="8">
    <source>
        <dbReference type="ARBA" id="ARBA00023136"/>
    </source>
</evidence>
<evidence type="ECO:0000256" key="2">
    <source>
        <dbReference type="ARBA" id="ARBA00022448"/>
    </source>
</evidence>
<keyword evidence="6 10" id="KW-0915">Sodium</keyword>
<dbReference type="GO" id="GO:0005886">
    <property type="term" value="C:plasma membrane"/>
    <property type="evidence" value="ECO:0007669"/>
    <property type="project" value="UniProtKB-SubCell"/>
</dbReference>
<dbReference type="GO" id="GO:0015386">
    <property type="term" value="F:potassium:proton antiporter activity"/>
    <property type="evidence" value="ECO:0007669"/>
    <property type="project" value="TreeGrafter"/>
</dbReference>
<feature type="transmembrane region" description="Helical" evidence="10">
    <location>
        <begin position="305"/>
        <end position="325"/>
    </location>
</feature>
<evidence type="ECO:0000256" key="3">
    <source>
        <dbReference type="ARBA" id="ARBA00022475"/>
    </source>
</evidence>
<dbReference type="OrthoDB" id="57886at2"/>
<evidence type="ECO:0000256" key="5">
    <source>
        <dbReference type="ARBA" id="ARBA00022989"/>
    </source>
</evidence>
<feature type="transmembrane region" description="Helical" evidence="10">
    <location>
        <begin position="273"/>
        <end position="293"/>
    </location>
</feature>
<feature type="transmembrane region" description="Helical" evidence="10">
    <location>
        <begin position="346"/>
        <end position="372"/>
    </location>
</feature>
<feature type="transmembrane region" description="Helical" evidence="10">
    <location>
        <begin position="86"/>
        <end position="108"/>
    </location>
</feature>
<feature type="transmembrane region" description="Helical" evidence="10">
    <location>
        <begin position="228"/>
        <end position="252"/>
    </location>
</feature>
<proteinExistence type="inferred from homology"/>
<evidence type="ECO:0000256" key="11">
    <source>
        <dbReference type="SAM" id="Coils"/>
    </source>
</evidence>
<dbReference type="Gene3D" id="6.10.140.1330">
    <property type="match status" value="1"/>
</dbReference>
<feature type="transmembrane region" description="Helical" evidence="10">
    <location>
        <begin position="30"/>
        <end position="48"/>
    </location>
</feature>
<keyword evidence="9 10" id="KW-0739">Sodium transport</keyword>
<dbReference type="Pfam" id="PF00999">
    <property type="entry name" value="Na_H_Exchanger"/>
    <property type="match status" value="1"/>
</dbReference>
<sequence>MIRRVGTTHALWLLAVPVGALMVAAGARRIGLSAPLALVIAGLAFSFVPGVPEFELEPEFVLFVFLPPLLFSAAWNSSFTNLRENVWSIGLLSVGLVLFTTFAVGYVAHLIVPDLPLAAAFVLGAIVAPPDAVAAVSIAQRLGLPRRTVTVLVGESLFNDATALTAFRVALIAATGAGFTLLDGVGRFLFAAVVGAAVGLLLGPPLHWLRTRLSDPLVENGVALVAPFAAYLIAESVHASGVIAVVVSGLYLGNRETQSAAVTRLIGHSFWKVMVFLLESVVFLLIGLQLPPIVHGMSGRSWQELAWWATAVFAVTVTARFVWVFPASQVRRLLSRRERALPNVGWRGLIVVSWAGMRGVVSLAAAFAVPFVASDDRPFPGRDLILFLTFTTVLGTLLVQGLTFPALIRALGIGGEAERYADTVALAGAQHAAAQASLERLEELNAEERLDASVVERLRQLAEHRQLRAWERLGGGTGPEGEEVPTATYRRLRREMLMAERRVFVRMRDERRIDDEVLTRVMHELDLEEVALSRD</sequence>
<dbReference type="InterPro" id="IPR006153">
    <property type="entry name" value="Cation/H_exchanger_TM"/>
</dbReference>
<dbReference type="GO" id="GO:0098719">
    <property type="term" value="P:sodium ion import across plasma membrane"/>
    <property type="evidence" value="ECO:0007669"/>
    <property type="project" value="TreeGrafter"/>
</dbReference>
<feature type="transmembrane region" description="Helical" evidence="10">
    <location>
        <begin position="60"/>
        <end position="80"/>
    </location>
</feature>
<comment type="function">
    <text evidence="10">Na(+)/H(+) antiporter that extrudes sodium in exchange for external protons.</text>
</comment>
<keyword evidence="2 10" id="KW-0813">Transport</keyword>
<reference evidence="14" key="1">
    <citation type="submission" date="2017-06" db="EMBL/GenBank/DDBJ databases">
        <authorList>
            <person name="Varghese N."/>
            <person name="Submissions S."/>
        </authorList>
    </citation>
    <scope>NUCLEOTIDE SEQUENCE [LARGE SCALE GENOMIC DNA]</scope>
    <source>
        <strain evidence="14">DSM 44485</strain>
    </source>
</reference>
<comment type="caution">
    <text evidence="10">Lacks conserved residue(s) required for the propagation of feature annotation.</text>
</comment>
<feature type="transmembrane region" description="Helical" evidence="10">
    <location>
        <begin position="384"/>
        <end position="408"/>
    </location>
</feature>
<evidence type="ECO:0000256" key="7">
    <source>
        <dbReference type="ARBA" id="ARBA00023065"/>
    </source>
</evidence>
<evidence type="ECO:0000313" key="13">
    <source>
        <dbReference type="EMBL" id="SNS81759.1"/>
    </source>
</evidence>
<keyword evidence="8 10" id="KW-0472">Membrane</keyword>
<organism evidence="13 14">
    <name type="scientific">Actinomadura mexicana</name>
    <dbReference type="NCBI Taxonomy" id="134959"/>
    <lineage>
        <taxon>Bacteria</taxon>
        <taxon>Bacillati</taxon>
        <taxon>Actinomycetota</taxon>
        <taxon>Actinomycetes</taxon>
        <taxon>Streptosporangiales</taxon>
        <taxon>Thermomonosporaceae</taxon>
        <taxon>Actinomadura</taxon>
    </lineage>
</organism>
<keyword evidence="5 10" id="KW-1133">Transmembrane helix</keyword>
<feature type="transmembrane region" description="Helical" evidence="10">
    <location>
        <begin position="115"/>
        <end position="141"/>
    </location>
</feature>